<evidence type="ECO:0000313" key="2">
    <source>
        <dbReference type="EMBL" id="KZV97966.1"/>
    </source>
</evidence>
<evidence type="ECO:0000256" key="1">
    <source>
        <dbReference type="SAM" id="SignalP"/>
    </source>
</evidence>
<dbReference type="AlphaFoldDB" id="A0A165LKB2"/>
<evidence type="ECO:0008006" key="4">
    <source>
        <dbReference type="Google" id="ProtNLM"/>
    </source>
</evidence>
<dbReference type="Proteomes" id="UP000077266">
    <property type="component" value="Unassembled WGS sequence"/>
</dbReference>
<evidence type="ECO:0000313" key="3">
    <source>
        <dbReference type="Proteomes" id="UP000077266"/>
    </source>
</evidence>
<accession>A0A165LKB2</accession>
<gene>
    <name evidence="2" type="ORF">EXIGLDRAFT_832560</name>
</gene>
<keyword evidence="3" id="KW-1185">Reference proteome</keyword>
<sequence>MRVLALLAATLSLSVSLVAAASSDDQQCAYTCGQEAGGDHVAAAETCSQETDSTKQALCVCTNTELFNAIEACMKETCPSTATEYAKECSALSGSPRTSNVVPATFMGSGLLLAGLLL</sequence>
<reference evidence="2 3" key="1">
    <citation type="journal article" date="2016" name="Mol. Biol. Evol.">
        <title>Comparative Genomics of Early-Diverging Mushroom-Forming Fungi Provides Insights into the Origins of Lignocellulose Decay Capabilities.</title>
        <authorList>
            <person name="Nagy L.G."/>
            <person name="Riley R."/>
            <person name="Tritt A."/>
            <person name="Adam C."/>
            <person name="Daum C."/>
            <person name="Floudas D."/>
            <person name="Sun H."/>
            <person name="Yadav J.S."/>
            <person name="Pangilinan J."/>
            <person name="Larsson K.H."/>
            <person name="Matsuura K."/>
            <person name="Barry K."/>
            <person name="Labutti K."/>
            <person name="Kuo R."/>
            <person name="Ohm R.A."/>
            <person name="Bhattacharya S.S."/>
            <person name="Shirouzu T."/>
            <person name="Yoshinaga Y."/>
            <person name="Martin F.M."/>
            <person name="Grigoriev I.V."/>
            <person name="Hibbett D.S."/>
        </authorList>
    </citation>
    <scope>NUCLEOTIDE SEQUENCE [LARGE SCALE GENOMIC DNA]</scope>
    <source>
        <strain evidence="2 3">HHB12029</strain>
    </source>
</reference>
<organism evidence="2 3">
    <name type="scientific">Exidia glandulosa HHB12029</name>
    <dbReference type="NCBI Taxonomy" id="1314781"/>
    <lineage>
        <taxon>Eukaryota</taxon>
        <taxon>Fungi</taxon>
        <taxon>Dikarya</taxon>
        <taxon>Basidiomycota</taxon>
        <taxon>Agaricomycotina</taxon>
        <taxon>Agaricomycetes</taxon>
        <taxon>Auriculariales</taxon>
        <taxon>Exidiaceae</taxon>
        <taxon>Exidia</taxon>
    </lineage>
</organism>
<keyword evidence="1" id="KW-0732">Signal</keyword>
<dbReference type="EMBL" id="KV425924">
    <property type="protein sequence ID" value="KZV97966.1"/>
    <property type="molecule type" value="Genomic_DNA"/>
</dbReference>
<protein>
    <recommendedName>
        <fullName evidence="4">Extracellular membrane protein CFEM domain-containing protein</fullName>
    </recommendedName>
</protein>
<dbReference type="InParanoid" id="A0A165LKB2"/>
<name>A0A165LKB2_EXIGL</name>
<proteinExistence type="predicted"/>
<feature type="chain" id="PRO_5007861724" description="Extracellular membrane protein CFEM domain-containing protein" evidence="1">
    <location>
        <begin position="21"/>
        <end position="118"/>
    </location>
</feature>
<feature type="signal peptide" evidence="1">
    <location>
        <begin position="1"/>
        <end position="20"/>
    </location>
</feature>